<dbReference type="Gene3D" id="2.70.98.10">
    <property type="match status" value="1"/>
</dbReference>
<dbReference type="GO" id="GO:0030246">
    <property type="term" value="F:carbohydrate binding"/>
    <property type="evidence" value="ECO:0007669"/>
    <property type="project" value="InterPro"/>
</dbReference>
<dbReference type="AlphaFoldDB" id="A0A485CMD6"/>
<dbReference type="InterPro" id="IPR014718">
    <property type="entry name" value="GH-type_carb-bd"/>
</dbReference>
<dbReference type="GO" id="GO:0005975">
    <property type="term" value="P:carbohydrate metabolic process"/>
    <property type="evidence" value="ECO:0007669"/>
    <property type="project" value="InterPro"/>
</dbReference>
<protein>
    <submittedName>
        <fullName evidence="1">Aldose 1-epimerase</fullName>
        <ecNumber evidence="1">5.1.3.3</ecNumber>
    </submittedName>
</protein>
<dbReference type="EC" id="5.1.3.3" evidence="1"/>
<dbReference type="EMBL" id="CAADJD010000026">
    <property type="protein sequence ID" value="VFS85830.1"/>
    <property type="molecule type" value="Genomic_DNA"/>
</dbReference>
<name>A0A485CMD6_KLUCR</name>
<evidence type="ECO:0000313" key="2">
    <source>
        <dbReference type="Proteomes" id="UP000401081"/>
    </source>
</evidence>
<dbReference type="SUPFAM" id="SSF74650">
    <property type="entry name" value="Galactose mutarotase-like"/>
    <property type="match status" value="1"/>
</dbReference>
<dbReference type="Proteomes" id="UP000401081">
    <property type="component" value="Unassembled WGS sequence"/>
</dbReference>
<reference evidence="1 2" key="1">
    <citation type="submission" date="2019-03" db="EMBL/GenBank/DDBJ databases">
        <authorList>
            <consortium name="Pathogen Informatics"/>
        </authorList>
    </citation>
    <scope>NUCLEOTIDE SEQUENCE [LARGE SCALE GENOMIC DNA]</scope>
    <source>
        <strain evidence="1 2">NCTC12993</strain>
    </source>
</reference>
<keyword evidence="2" id="KW-1185">Reference proteome</keyword>
<dbReference type="GO" id="GO:0004034">
    <property type="term" value="F:aldose 1-epimerase activity"/>
    <property type="evidence" value="ECO:0007669"/>
    <property type="project" value="UniProtKB-EC"/>
</dbReference>
<evidence type="ECO:0000313" key="1">
    <source>
        <dbReference type="EMBL" id="VFS85830.1"/>
    </source>
</evidence>
<dbReference type="InterPro" id="IPR011013">
    <property type="entry name" value="Gal_mutarotase_sf_dom"/>
</dbReference>
<organism evidence="1 2">
    <name type="scientific">Kluyvera cryocrescens</name>
    <name type="common">Kluyvera citrophila</name>
    <dbReference type="NCBI Taxonomy" id="580"/>
    <lineage>
        <taxon>Bacteria</taxon>
        <taxon>Pseudomonadati</taxon>
        <taxon>Pseudomonadota</taxon>
        <taxon>Gammaproteobacteria</taxon>
        <taxon>Enterobacterales</taxon>
        <taxon>Enterobacteriaceae</taxon>
        <taxon>Kluyvera</taxon>
    </lineage>
</organism>
<keyword evidence="1" id="KW-0413">Isomerase</keyword>
<accession>A0A485CMD6</accession>
<sequence length="83" mass="9256">MLLRPLLTSGSQDKKLQMAVYTSAPAIQFYSGNFLEGTLSRTAQPYATWQAWRWRANFCPTAQIIRNGRSLIASCVRAQSTSA</sequence>
<gene>
    <name evidence="1" type="primary">galM_1</name>
    <name evidence="1" type="ORF">NCTC12993_06707</name>
</gene>
<proteinExistence type="predicted"/>